<reference evidence="1" key="1">
    <citation type="journal article" date="2014" name="Int. J. Syst. Evol. Microbiol.">
        <title>Complete genome sequence of Corynebacterium casei LMG S-19264T (=DSM 44701T), isolated from a smear-ripened cheese.</title>
        <authorList>
            <consortium name="US DOE Joint Genome Institute (JGI-PGF)"/>
            <person name="Walter F."/>
            <person name="Albersmeier A."/>
            <person name="Kalinowski J."/>
            <person name="Ruckert C."/>
        </authorList>
    </citation>
    <scope>NUCLEOTIDE SEQUENCE</scope>
    <source>
        <strain evidence="1">JCM 14371</strain>
    </source>
</reference>
<accession>A0A917UU74</accession>
<sequence>MSTPYHIGFYALVQHHGTYLVVRQATSTLPSGPYGLPGAALVGEVGGGVAELHLRRKLLSQMGLSVGELVLVGSHTLRLTDGGVVLNLIFGTTYNSGVPNPQAGIIQAMNWISLDELAAGGDAPDWLMTAIRTYQEQMAARASTQQQGRGILRWGR</sequence>
<gene>
    <name evidence="1" type="ORF">GCM10008939_32160</name>
</gene>
<dbReference type="InterPro" id="IPR015797">
    <property type="entry name" value="NUDIX_hydrolase-like_dom_sf"/>
</dbReference>
<keyword evidence="2" id="KW-1185">Reference proteome</keyword>
<comment type="caution">
    <text evidence="1">The sequence shown here is derived from an EMBL/GenBank/DDBJ whole genome shotgun (WGS) entry which is preliminary data.</text>
</comment>
<proteinExistence type="predicted"/>
<dbReference type="Gene3D" id="3.90.79.10">
    <property type="entry name" value="Nucleoside Triphosphate Pyrophosphohydrolase"/>
    <property type="match status" value="1"/>
</dbReference>
<reference evidence="1" key="2">
    <citation type="submission" date="2020-09" db="EMBL/GenBank/DDBJ databases">
        <authorList>
            <person name="Sun Q."/>
            <person name="Ohkuma M."/>
        </authorList>
    </citation>
    <scope>NUCLEOTIDE SEQUENCE</scope>
    <source>
        <strain evidence="1">JCM 14371</strain>
    </source>
</reference>
<evidence type="ECO:0000313" key="1">
    <source>
        <dbReference type="EMBL" id="GGJ85845.1"/>
    </source>
</evidence>
<name>A0A917UU74_9DEIO</name>
<evidence type="ECO:0000313" key="2">
    <source>
        <dbReference type="Proteomes" id="UP000635726"/>
    </source>
</evidence>
<dbReference type="RefSeq" id="WP_188964331.1">
    <property type="nucleotide sequence ID" value="NZ_BMOE01000015.1"/>
</dbReference>
<dbReference type="SUPFAM" id="SSF55811">
    <property type="entry name" value="Nudix"/>
    <property type="match status" value="1"/>
</dbReference>
<dbReference type="AlphaFoldDB" id="A0A917UU74"/>
<dbReference type="Proteomes" id="UP000635726">
    <property type="component" value="Unassembled WGS sequence"/>
</dbReference>
<organism evidence="1 2">
    <name type="scientific">Deinococcus aquiradiocola</name>
    <dbReference type="NCBI Taxonomy" id="393059"/>
    <lineage>
        <taxon>Bacteria</taxon>
        <taxon>Thermotogati</taxon>
        <taxon>Deinococcota</taxon>
        <taxon>Deinococci</taxon>
        <taxon>Deinococcales</taxon>
        <taxon>Deinococcaceae</taxon>
        <taxon>Deinococcus</taxon>
    </lineage>
</organism>
<protein>
    <recommendedName>
        <fullName evidence="3">NUDIX hydrolase</fullName>
    </recommendedName>
</protein>
<evidence type="ECO:0008006" key="3">
    <source>
        <dbReference type="Google" id="ProtNLM"/>
    </source>
</evidence>
<dbReference type="EMBL" id="BMOE01000015">
    <property type="protein sequence ID" value="GGJ85845.1"/>
    <property type="molecule type" value="Genomic_DNA"/>
</dbReference>